<dbReference type="AlphaFoldDB" id="A0A8J7U325"/>
<accession>A0A8J7U325</accession>
<sequence>MTASTLIKGTVVCLIAAFSLSLFAQNYTISSGNKSGAGFTYETTPFPGGIKVTDLDKSKLTMDVKGPALIQVWSTCCGGEPELWDYLKGLRSVYEPKGLNFVSLNFENGASGARQRMMVKKFFESQTKPEVLYLDNLGDAVDKLKVAGFPTYILVNGEGQIIFKTNGKDAEGVAVMEEELAKLLE</sequence>
<evidence type="ECO:0000313" key="2">
    <source>
        <dbReference type="EMBL" id="MBO1319187.1"/>
    </source>
</evidence>
<protein>
    <submittedName>
        <fullName evidence="2">Uncharacterized protein</fullName>
    </submittedName>
</protein>
<name>A0A8J7U325_9BACT</name>
<dbReference type="Gene3D" id="3.40.30.10">
    <property type="entry name" value="Glutaredoxin"/>
    <property type="match status" value="1"/>
</dbReference>
<keyword evidence="3" id="KW-1185">Reference proteome</keyword>
<organism evidence="2 3">
    <name type="scientific">Acanthopleuribacter pedis</name>
    <dbReference type="NCBI Taxonomy" id="442870"/>
    <lineage>
        <taxon>Bacteria</taxon>
        <taxon>Pseudomonadati</taxon>
        <taxon>Acidobacteriota</taxon>
        <taxon>Holophagae</taxon>
        <taxon>Acanthopleuribacterales</taxon>
        <taxon>Acanthopleuribacteraceae</taxon>
        <taxon>Acanthopleuribacter</taxon>
    </lineage>
</organism>
<dbReference type="RefSeq" id="WP_207859006.1">
    <property type="nucleotide sequence ID" value="NZ_JAFREP010000008.1"/>
</dbReference>
<proteinExistence type="predicted"/>
<evidence type="ECO:0000313" key="3">
    <source>
        <dbReference type="Proteomes" id="UP000664417"/>
    </source>
</evidence>
<comment type="caution">
    <text evidence="2">The sequence shown here is derived from an EMBL/GenBank/DDBJ whole genome shotgun (WGS) entry which is preliminary data.</text>
</comment>
<evidence type="ECO:0000256" key="1">
    <source>
        <dbReference type="SAM" id="SignalP"/>
    </source>
</evidence>
<feature type="signal peptide" evidence="1">
    <location>
        <begin position="1"/>
        <end position="24"/>
    </location>
</feature>
<dbReference type="EMBL" id="JAFREP010000008">
    <property type="protein sequence ID" value="MBO1319187.1"/>
    <property type="molecule type" value="Genomic_DNA"/>
</dbReference>
<dbReference type="InterPro" id="IPR036249">
    <property type="entry name" value="Thioredoxin-like_sf"/>
</dbReference>
<keyword evidence="1" id="KW-0732">Signal</keyword>
<feature type="chain" id="PRO_5035290941" evidence="1">
    <location>
        <begin position="25"/>
        <end position="185"/>
    </location>
</feature>
<dbReference type="SUPFAM" id="SSF52833">
    <property type="entry name" value="Thioredoxin-like"/>
    <property type="match status" value="1"/>
</dbReference>
<dbReference type="Proteomes" id="UP000664417">
    <property type="component" value="Unassembled WGS sequence"/>
</dbReference>
<reference evidence="2" key="1">
    <citation type="submission" date="2021-03" db="EMBL/GenBank/DDBJ databases">
        <authorList>
            <person name="Wang G."/>
        </authorList>
    </citation>
    <scope>NUCLEOTIDE SEQUENCE</scope>
    <source>
        <strain evidence="2">KCTC 12899</strain>
    </source>
</reference>
<gene>
    <name evidence="2" type="ORF">J3U88_12010</name>
</gene>